<proteinExistence type="predicted"/>
<evidence type="ECO:0000313" key="2">
    <source>
        <dbReference type="EMBL" id="KAF5367722.1"/>
    </source>
</evidence>
<sequence>MSDTYLRRAHEEFTKLNGICKILVATAGEGTGIDHPDVEIVCIAGLPSDVHNIAQWGGRAVRQISANGLCVLFHEKWALKIDLSDYSFESDSFSLDSIDFSSFDVNRPRRLVLTEWSPPADRASFACVVLTRNLFCVCRFIARCLRDNTPESIKFSTLFCCFFHSANFDLQNFLQGKLWDGIEMTPDTTPSTLPKPKSRSGKKQRLLEKKFEAWRLEMHQAQPWPPRPVYYILPDSHIKLLAASLTHLIRSTHDLIGLTGQSVEWGQRWGTSLCKLVMEFDCMEEMVRSPEFIEESDCDEDQWEDIFAQDQKTRERTDNCALKAMGTDRYETDKRRRNVFFEITNE</sequence>
<accession>A0A8H5GMJ4</accession>
<gene>
    <name evidence="2" type="ORF">D9758_009815</name>
</gene>
<dbReference type="AlphaFoldDB" id="A0A8H5GMJ4"/>
<feature type="domain" description="Helicase C-terminal" evidence="1">
    <location>
        <begin position="1"/>
        <end position="106"/>
    </location>
</feature>
<dbReference type="CDD" id="cd18785">
    <property type="entry name" value="SF2_C"/>
    <property type="match status" value="1"/>
</dbReference>
<comment type="caution">
    <text evidence="2">The sequence shown here is derived from an EMBL/GenBank/DDBJ whole genome shotgun (WGS) entry which is preliminary data.</text>
</comment>
<evidence type="ECO:0000313" key="3">
    <source>
        <dbReference type="Proteomes" id="UP000559256"/>
    </source>
</evidence>
<dbReference type="Gene3D" id="3.40.50.300">
    <property type="entry name" value="P-loop containing nucleotide triphosphate hydrolases"/>
    <property type="match status" value="1"/>
</dbReference>
<dbReference type="OrthoDB" id="5952536at2759"/>
<dbReference type="SUPFAM" id="SSF52540">
    <property type="entry name" value="P-loop containing nucleoside triphosphate hydrolases"/>
    <property type="match status" value="1"/>
</dbReference>
<dbReference type="InterPro" id="IPR027417">
    <property type="entry name" value="P-loop_NTPase"/>
</dbReference>
<dbReference type="InterPro" id="IPR001650">
    <property type="entry name" value="Helicase_C-like"/>
</dbReference>
<name>A0A8H5GMJ4_9AGAR</name>
<dbReference type="PROSITE" id="PS51194">
    <property type="entry name" value="HELICASE_CTER"/>
    <property type="match status" value="1"/>
</dbReference>
<dbReference type="EMBL" id="JAACJM010000018">
    <property type="protein sequence ID" value="KAF5367722.1"/>
    <property type="molecule type" value="Genomic_DNA"/>
</dbReference>
<reference evidence="2 3" key="1">
    <citation type="journal article" date="2020" name="ISME J.">
        <title>Uncovering the hidden diversity of litter-decomposition mechanisms in mushroom-forming fungi.</title>
        <authorList>
            <person name="Floudas D."/>
            <person name="Bentzer J."/>
            <person name="Ahren D."/>
            <person name="Johansson T."/>
            <person name="Persson P."/>
            <person name="Tunlid A."/>
        </authorList>
    </citation>
    <scope>NUCLEOTIDE SEQUENCE [LARGE SCALE GENOMIC DNA]</scope>
    <source>
        <strain evidence="2 3">CBS 291.85</strain>
    </source>
</reference>
<dbReference type="Pfam" id="PF00271">
    <property type="entry name" value="Helicase_C"/>
    <property type="match status" value="1"/>
</dbReference>
<protein>
    <recommendedName>
        <fullName evidence="1">Helicase C-terminal domain-containing protein</fullName>
    </recommendedName>
</protein>
<organism evidence="2 3">
    <name type="scientific">Tetrapyrgos nigripes</name>
    <dbReference type="NCBI Taxonomy" id="182062"/>
    <lineage>
        <taxon>Eukaryota</taxon>
        <taxon>Fungi</taxon>
        <taxon>Dikarya</taxon>
        <taxon>Basidiomycota</taxon>
        <taxon>Agaricomycotina</taxon>
        <taxon>Agaricomycetes</taxon>
        <taxon>Agaricomycetidae</taxon>
        <taxon>Agaricales</taxon>
        <taxon>Marasmiineae</taxon>
        <taxon>Marasmiaceae</taxon>
        <taxon>Tetrapyrgos</taxon>
    </lineage>
</organism>
<evidence type="ECO:0000259" key="1">
    <source>
        <dbReference type="PROSITE" id="PS51194"/>
    </source>
</evidence>
<dbReference type="Proteomes" id="UP000559256">
    <property type="component" value="Unassembled WGS sequence"/>
</dbReference>
<keyword evidence="3" id="KW-1185">Reference proteome</keyword>